<name>A0A1W1DVR2_9ZZZZ</name>
<reference evidence="1" key="1">
    <citation type="submission" date="2016-10" db="EMBL/GenBank/DDBJ databases">
        <authorList>
            <person name="de Groot N.N."/>
        </authorList>
    </citation>
    <scope>NUCLEOTIDE SEQUENCE</scope>
</reference>
<gene>
    <name evidence="1" type="ORF">MNB_SUP05-7-274</name>
</gene>
<dbReference type="Gene3D" id="3.90.190.20">
    <property type="entry name" value="Mur ligase, C-terminal domain"/>
    <property type="match status" value="1"/>
</dbReference>
<protein>
    <submittedName>
        <fullName evidence="1">UDP-N-acetylmuramate:L-alanyl-gamma-D-glutamyl-meso-diaminopimelate ligase</fullName>
        <ecNumber evidence="1">6.3.2.-</ecNumber>
    </submittedName>
</protein>
<organism evidence="1">
    <name type="scientific">hydrothermal vent metagenome</name>
    <dbReference type="NCBI Taxonomy" id="652676"/>
    <lineage>
        <taxon>unclassified sequences</taxon>
        <taxon>metagenomes</taxon>
        <taxon>ecological metagenomes</taxon>
    </lineage>
</organism>
<dbReference type="SUPFAM" id="SSF53244">
    <property type="entry name" value="MurD-like peptide ligases, peptide-binding domain"/>
    <property type="match status" value="1"/>
</dbReference>
<accession>A0A1W1DVR2</accession>
<dbReference type="AlphaFoldDB" id="A0A1W1DVR2"/>
<sequence>MKSGAHQQTLVDALEDADQVLLLRPQNIDWNIDALFDSTHSVTLFDSVDGIINQISQIDQGHLVVMSNGGFDDIFNKIIPTL</sequence>
<keyword evidence="1" id="KW-0436">Ligase</keyword>
<evidence type="ECO:0000313" key="1">
    <source>
        <dbReference type="EMBL" id="SFV85823.1"/>
    </source>
</evidence>
<dbReference type="GO" id="GO:0016881">
    <property type="term" value="F:acid-amino acid ligase activity"/>
    <property type="evidence" value="ECO:0007669"/>
    <property type="project" value="InterPro"/>
</dbReference>
<dbReference type="EC" id="6.3.2.-" evidence="1"/>
<dbReference type="InterPro" id="IPR036615">
    <property type="entry name" value="Mur_ligase_C_dom_sf"/>
</dbReference>
<dbReference type="EMBL" id="FPHW01000246">
    <property type="protein sequence ID" value="SFV85823.1"/>
    <property type="molecule type" value="Genomic_DNA"/>
</dbReference>
<proteinExistence type="predicted"/>